<dbReference type="SUPFAM" id="SSF46689">
    <property type="entry name" value="Homeodomain-like"/>
    <property type="match status" value="2"/>
</dbReference>
<dbReference type="InterPro" id="IPR018060">
    <property type="entry name" value="HTH_AraC"/>
</dbReference>
<dbReference type="RefSeq" id="WP_204678426.1">
    <property type="nucleotide sequence ID" value="NZ_BSNR01000026.1"/>
</dbReference>
<dbReference type="PROSITE" id="PS01124">
    <property type="entry name" value="HTH_ARAC_FAMILY_2"/>
    <property type="match status" value="1"/>
</dbReference>
<dbReference type="EMBL" id="JADIKE010000017">
    <property type="protein sequence ID" value="MBM7123862.1"/>
    <property type="molecule type" value="Genomic_DNA"/>
</dbReference>
<keyword evidence="2" id="KW-0238">DNA-binding</keyword>
<dbReference type="PANTHER" id="PTHR46796">
    <property type="entry name" value="HTH-TYPE TRANSCRIPTIONAL ACTIVATOR RHAS-RELATED"/>
    <property type="match status" value="1"/>
</dbReference>
<evidence type="ECO:0000313" key="6">
    <source>
        <dbReference type="Proteomes" id="UP001430149"/>
    </source>
</evidence>
<dbReference type="Pfam" id="PF12833">
    <property type="entry name" value="HTH_18"/>
    <property type="match status" value="1"/>
</dbReference>
<dbReference type="SMART" id="SM00342">
    <property type="entry name" value="HTH_ARAC"/>
    <property type="match status" value="1"/>
</dbReference>
<dbReference type="PRINTS" id="PR00032">
    <property type="entry name" value="HTHARAC"/>
</dbReference>
<evidence type="ECO:0000256" key="3">
    <source>
        <dbReference type="ARBA" id="ARBA00023163"/>
    </source>
</evidence>
<feature type="domain" description="HTH araC/xylS-type" evidence="4">
    <location>
        <begin position="201"/>
        <end position="299"/>
    </location>
</feature>
<sequence length="302" mass="33584">MYSASNQLESALMAADRNAVLAGVLDRSTIVRVQQPEGGPTAMVCRRAAGEASEVRQTPGDSVALRFFAGRCHLWVNVGSQWHDCGEAGEGMVHVSRPNQLVRTEWLSDGEELVLTVPHSYWHDRVTQGMRAALAMGKPCRHADPVLRQLVNVLMQSALEDLHVSFAAPLIDALLARVVMLCRGNTLQGSRRNALPAFRIRRVARYVREHLSETITLADMAAAAGMSSMHFAALFRQATGQRPHHYLLEQRILHAKELMLRTSRSLCEIALSAGFSTQAHFCTVFKRFAGTTPHQWRSSYMR</sequence>
<comment type="caution">
    <text evidence="5">The sequence shown here is derived from an EMBL/GenBank/DDBJ whole genome shotgun (WGS) entry which is preliminary data.</text>
</comment>
<proteinExistence type="predicted"/>
<evidence type="ECO:0000256" key="1">
    <source>
        <dbReference type="ARBA" id="ARBA00023015"/>
    </source>
</evidence>
<dbReference type="PANTHER" id="PTHR46796:SF14">
    <property type="entry name" value="TRANSCRIPTIONAL REGULATORY PROTEIN"/>
    <property type="match status" value="1"/>
</dbReference>
<name>A0ABS2JXZ0_9GAMM</name>
<dbReference type="InterPro" id="IPR020449">
    <property type="entry name" value="Tscrpt_reg_AraC-type_HTH"/>
</dbReference>
<dbReference type="Gene3D" id="1.10.10.60">
    <property type="entry name" value="Homeodomain-like"/>
    <property type="match status" value="2"/>
</dbReference>
<accession>A0ABS2JXZ0</accession>
<dbReference type="InterPro" id="IPR009057">
    <property type="entry name" value="Homeodomain-like_sf"/>
</dbReference>
<gene>
    <name evidence="5" type="ORF">ISP19_00600</name>
</gene>
<keyword evidence="1" id="KW-0805">Transcription regulation</keyword>
<keyword evidence="3" id="KW-0804">Transcription</keyword>
<reference evidence="5" key="1">
    <citation type="submission" date="2020-10" db="EMBL/GenBank/DDBJ databases">
        <title>Phylogeny of dyella-like bacteria.</title>
        <authorList>
            <person name="Fu J."/>
        </authorList>
    </citation>
    <scope>NUCLEOTIDE SEQUENCE</scope>
    <source>
        <strain evidence="5">DHOC52</strain>
    </source>
</reference>
<dbReference type="InterPro" id="IPR018062">
    <property type="entry name" value="HTH_AraC-typ_CS"/>
</dbReference>
<organism evidence="5 6">
    <name type="scientific">Dyella flava</name>
    <dbReference type="NCBI Taxonomy" id="1920170"/>
    <lineage>
        <taxon>Bacteria</taxon>
        <taxon>Pseudomonadati</taxon>
        <taxon>Pseudomonadota</taxon>
        <taxon>Gammaproteobacteria</taxon>
        <taxon>Lysobacterales</taxon>
        <taxon>Rhodanobacteraceae</taxon>
        <taxon>Dyella</taxon>
    </lineage>
</organism>
<protein>
    <submittedName>
        <fullName evidence="5">Helix-turn-helix transcriptional regulator</fullName>
    </submittedName>
</protein>
<dbReference type="InterPro" id="IPR050204">
    <property type="entry name" value="AraC_XylS_family_regulators"/>
</dbReference>
<evidence type="ECO:0000259" key="4">
    <source>
        <dbReference type="PROSITE" id="PS01124"/>
    </source>
</evidence>
<evidence type="ECO:0000313" key="5">
    <source>
        <dbReference type="EMBL" id="MBM7123862.1"/>
    </source>
</evidence>
<dbReference type="PROSITE" id="PS00041">
    <property type="entry name" value="HTH_ARAC_FAMILY_1"/>
    <property type="match status" value="1"/>
</dbReference>
<dbReference type="Proteomes" id="UP001430149">
    <property type="component" value="Unassembled WGS sequence"/>
</dbReference>
<keyword evidence="6" id="KW-1185">Reference proteome</keyword>
<evidence type="ECO:0000256" key="2">
    <source>
        <dbReference type="ARBA" id="ARBA00023125"/>
    </source>
</evidence>